<dbReference type="PANTHER" id="PTHR32060">
    <property type="entry name" value="TAIL-SPECIFIC PROTEASE"/>
    <property type="match status" value="1"/>
</dbReference>
<evidence type="ECO:0000313" key="3">
    <source>
        <dbReference type="EMBL" id="ASR51705.1"/>
    </source>
</evidence>
<evidence type="ECO:0000256" key="1">
    <source>
        <dbReference type="SAM" id="SignalP"/>
    </source>
</evidence>
<dbReference type="Proteomes" id="UP000258016">
    <property type="component" value="Chromosome"/>
</dbReference>
<protein>
    <recommendedName>
        <fullName evidence="2">Tail specific protease domain-containing protein</fullName>
    </recommendedName>
</protein>
<feature type="chain" id="PRO_5045435342" description="Tail specific protease domain-containing protein" evidence="1">
    <location>
        <begin position="24"/>
        <end position="663"/>
    </location>
</feature>
<sequence>MFLMRSLTLAAAAVLMSVPVALAAAPAEPSAAAIAQPRYAVRLLSPEEATRDIALFRRALETVHPGLYRYSAKAQIDAAFARLESATSRPITDLALHGEIARLLAAIHCDHTKAEMSGAMTAFRTANPTHLPLRFQLIEGRMIVVSNDGQTGAPPVGSEILNINGTPVPQLLLKLAPLVSYDGTTDQAIAAKLADDSDLMGDDFNENYPSLFGFPEAWQIEWKQVGSQNASTATLRPIRFAQWTGLAGPGAKYRGEFYNSVSWRLNGKVARLGIDTFVNYRNPVQATAFLSGFFAAMEEAGTEHLILDLRKNGGGSEDVSVALGRYLIDQPFVWSKPVRYKAVRYGDLPQYFETWGDPSARFTPPLTDFEQTPDGWFDRIPKQRDAALNDGDTTLLQQPIGAFGFDGRLTILSGPRNGSGATRTIAQLKDKAGATVIGEASAGSAEGPTSGSIFLMTLPASGIKVRIPEAWNRTAISNFVPGKGVAVDQLVVPTLADFEAGRDRTIGVAQGALPARSDSAALVAKALGGAWTGTLDYRDYRKDTRTTLPTMMTSDGQMLAWTFDDGPGKIVKSSESWTFDASQQVLQISNGRNTPEAWQVVEARMSADGLSATVVLDGTSRENDRTVIARKIVTRDGNRLRITKMTRGAGEPFVMRQSYDLRQ</sequence>
<dbReference type="InterPro" id="IPR029045">
    <property type="entry name" value="ClpP/crotonase-like_dom_sf"/>
</dbReference>
<feature type="domain" description="Tail specific protease" evidence="2">
    <location>
        <begin position="270"/>
        <end position="452"/>
    </location>
</feature>
<dbReference type="InterPro" id="IPR005151">
    <property type="entry name" value="Tail-specific_protease"/>
</dbReference>
<keyword evidence="4" id="KW-1185">Reference proteome</keyword>
<evidence type="ECO:0000313" key="4">
    <source>
        <dbReference type="Proteomes" id="UP000258016"/>
    </source>
</evidence>
<dbReference type="PANTHER" id="PTHR32060:SF30">
    <property type="entry name" value="CARBOXY-TERMINAL PROCESSING PROTEASE CTPA"/>
    <property type="match status" value="1"/>
</dbReference>
<reference evidence="3 4" key="1">
    <citation type="submission" date="2017-03" db="EMBL/GenBank/DDBJ databases">
        <title>Complete genome sequence of Blastomonas fulva degrading microcsystin LR.</title>
        <authorList>
            <person name="Lee H.-g."/>
            <person name="Jin L."/>
            <person name="oh H.-M."/>
        </authorList>
    </citation>
    <scope>NUCLEOTIDE SEQUENCE [LARGE SCALE GENOMIC DNA]</scope>
    <source>
        <strain evidence="3 4">T2</strain>
    </source>
</reference>
<accession>A0ABM6M766</accession>
<organism evidence="3 4">
    <name type="scientific">Blastomonas fulva</name>
    <dbReference type="NCBI Taxonomy" id="1550728"/>
    <lineage>
        <taxon>Bacteria</taxon>
        <taxon>Pseudomonadati</taxon>
        <taxon>Pseudomonadota</taxon>
        <taxon>Alphaproteobacteria</taxon>
        <taxon>Sphingomonadales</taxon>
        <taxon>Sphingomonadaceae</taxon>
        <taxon>Blastomonas</taxon>
    </lineage>
</organism>
<evidence type="ECO:0000259" key="2">
    <source>
        <dbReference type="Pfam" id="PF03572"/>
    </source>
</evidence>
<dbReference type="Pfam" id="PF03572">
    <property type="entry name" value="Peptidase_S41"/>
    <property type="match status" value="1"/>
</dbReference>
<dbReference type="Gene3D" id="3.90.226.10">
    <property type="entry name" value="2-enoyl-CoA Hydratase, Chain A, domain 1"/>
    <property type="match status" value="1"/>
</dbReference>
<dbReference type="SUPFAM" id="SSF52096">
    <property type="entry name" value="ClpP/crotonase"/>
    <property type="match status" value="1"/>
</dbReference>
<proteinExistence type="predicted"/>
<feature type="signal peptide" evidence="1">
    <location>
        <begin position="1"/>
        <end position="23"/>
    </location>
</feature>
<dbReference type="EMBL" id="CP020083">
    <property type="protein sequence ID" value="ASR51705.1"/>
    <property type="molecule type" value="Genomic_DNA"/>
</dbReference>
<keyword evidence="1" id="KW-0732">Signal</keyword>
<name>A0ABM6M766_9SPHN</name>
<gene>
    <name evidence="3" type="ORF">B5J99_09720</name>
</gene>